<dbReference type="GO" id="GO:0008233">
    <property type="term" value="F:peptidase activity"/>
    <property type="evidence" value="ECO:0007669"/>
    <property type="project" value="UniProtKB-KW"/>
</dbReference>
<keyword evidence="4" id="KW-1185">Reference proteome</keyword>
<evidence type="ECO:0000259" key="2">
    <source>
        <dbReference type="PROSITE" id="PS50175"/>
    </source>
</evidence>
<name>A0ABR7IZL2_9FLAO</name>
<dbReference type="InterPro" id="IPR021109">
    <property type="entry name" value="Peptidase_aspartic_dom_sf"/>
</dbReference>
<dbReference type="Gene3D" id="2.40.70.10">
    <property type="entry name" value="Acid Proteases"/>
    <property type="match status" value="2"/>
</dbReference>
<gene>
    <name evidence="3" type="ORF">H8R27_10090</name>
</gene>
<evidence type="ECO:0000313" key="4">
    <source>
        <dbReference type="Proteomes" id="UP000605990"/>
    </source>
</evidence>
<dbReference type="PROSITE" id="PS00141">
    <property type="entry name" value="ASP_PROTEASE"/>
    <property type="match status" value="1"/>
</dbReference>
<keyword evidence="3" id="KW-0645">Protease</keyword>
<sequence>MKAIKNQEIRNKIGAYAFNKESNLIYFETLLENNKVNFMFDTGATSSVITDSTTISNFSTRTFNGIGSLKGADRKKTKRKILVSSIESPLFYSQNKVFSYLNMISTNKCAKKNEFQGILGVDIMFNDDLLLLMDFTNSKISYITDSDKKKIALNEGYQKIKSECKMNQIFIFLNINNNEYRFKLDTGFLGNLVIPYNENLKFEKDRNIAFEGEFFQTASGRTNGEEIFYENQQINLGDINVNSTLLISKSIKAQNVGINFIKGFDWIIDFYNNEVYIKKNNIEIESDLNNKMFQYRASERNNKIVVTIKQKKLNEYQLNDEIISVNDKTITSENICETVILLNNTANWDELKIKKR</sequence>
<dbReference type="Proteomes" id="UP000605990">
    <property type="component" value="Unassembled WGS sequence"/>
</dbReference>
<organism evidence="3 4">
    <name type="scientific">Flavobacterium bernardetii</name>
    <dbReference type="NCBI Taxonomy" id="2813823"/>
    <lineage>
        <taxon>Bacteria</taxon>
        <taxon>Pseudomonadati</taxon>
        <taxon>Bacteroidota</taxon>
        <taxon>Flavobacteriia</taxon>
        <taxon>Flavobacteriales</taxon>
        <taxon>Flavobacteriaceae</taxon>
        <taxon>Flavobacterium</taxon>
    </lineage>
</organism>
<evidence type="ECO:0000256" key="1">
    <source>
        <dbReference type="ARBA" id="ARBA00022801"/>
    </source>
</evidence>
<reference evidence="3 4" key="1">
    <citation type="submission" date="2020-08" db="EMBL/GenBank/DDBJ databases">
        <title>Description of novel Flavobacterium F-408 isolate.</title>
        <authorList>
            <person name="Saticioglu I.B."/>
            <person name="Duman M."/>
            <person name="Altun S."/>
        </authorList>
    </citation>
    <scope>NUCLEOTIDE SEQUENCE [LARGE SCALE GENOMIC DNA]</scope>
    <source>
        <strain evidence="3 4">F-408</strain>
    </source>
</reference>
<dbReference type="PROSITE" id="PS50175">
    <property type="entry name" value="ASP_PROT_RETROV"/>
    <property type="match status" value="1"/>
</dbReference>
<comment type="caution">
    <text evidence="3">The sequence shown here is derived from an EMBL/GenBank/DDBJ whole genome shotgun (WGS) entry which is preliminary data.</text>
</comment>
<feature type="domain" description="Peptidase A2" evidence="2">
    <location>
        <begin position="36"/>
        <end position="68"/>
    </location>
</feature>
<protein>
    <submittedName>
        <fullName evidence="3">Aspartyl protease family protein</fullName>
    </submittedName>
</protein>
<dbReference type="InterPro" id="IPR001995">
    <property type="entry name" value="Peptidase_A2_cat"/>
</dbReference>
<dbReference type="RefSeq" id="WP_166131485.1">
    <property type="nucleotide sequence ID" value="NZ_JAANOQ010000011.1"/>
</dbReference>
<proteinExistence type="predicted"/>
<dbReference type="GO" id="GO:0006508">
    <property type="term" value="P:proteolysis"/>
    <property type="evidence" value="ECO:0007669"/>
    <property type="project" value="UniProtKB-KW"/>
</dbReference>
<accession>A0ABR7IZL2</accession>
<keyword evidence="1" id="KW-0378">Hydrolase</keyword>
<evidence type="ECO:0000313" key="3">
    <source>
        <dbReference type="EMBL" id="MBC5835236.1"/>
    </source>
</evidence>
<dbReference type="EMBL" id="JACRUN010000005">
    <property type="protein sequence ID" value="MBC5835236.1"/>
    <property type="molecule type" value="Genomic_DNA"/>
</dbReference>
<dbReference type="InterPro" id="IPR001969">
    <property type="entry name" value="Aspartic_peptidase_AS"/>
</dbReference>